<dbReference type="SUPFAM" id="SSF46785">
    <property type="entry name" value="Winged helix' DNA-binding domain"/>
    <property type="match status" value="1"/>
</dbReference>
<gene>
    <name evidence="3" type="ORF">HH308_16275</name>
</gene>
<evidence type="ECO:0000313" key="4">
    <source>
        <dbReference type="Proteomes" id="UP000550729"/>
    </source>
</evidence>
<name>A0A848L2K4_9ACTN</name>
<dbReference type="InterPro" id="IPR036390">
    <property type="entry name" value="WH_DNA-bd_sf"/>
</dbReference>
<dbReference type="PANTHER" id="PTHR33164">
    <property type="entry name" value="TRANSCRIPTIONAL REGULATOR, MARR FAMILY"/>
    <property type="match status" value="1"/>
</dbReference>
<dbReference type="RefSeq" id="WP_170195277.1">
    <property type="nucleotide sequence ID" value="NZ_JABBNB010000016.1"/>
</dbReference>
<dbReference type="EMBL" id="JABBNB010000016">
    <property type="protein sequence ID" value="NMO02771.1"/>
    <property type="molecule type" value="Genomic_DNA"/>
</dbReference>
<organism evidence="3 4">
    <name type="scientific">Gordonia asplenii</name>
    <dbReference type="NCBI Taxonomy" id="2725283"/>
    <lineage>
        <taxon>Bacteria</taxon>
        <taxon>Bacillati</taxon>
        <taxon>Actinomycetota</taxon>
        <taxon>Actinomycetes</taxon>
        <taxon>Mycobacteriales</taxon>
        <taxon>Gordoniaceae</taxon>
        <taxon>Gordonia</taxon>
    </lineage>
</organism>
<dbReference type="GO" id="GO:0006950">
    <property type="term" value="P:response to stress"/>
    <property type="evidence" value="ECO:0007669"/>
    <property type="project" value="TreeGrafter"/>
</dbReference>
<keyword evidence="4" id="KW-1185">Reference proteome</keyword>
<dbReference type="InterPro" id="IPR039422">
    <property type="entry name" value="MarR/SlyA-like"/>
</dbReference>
<feature type="domain" description="HTH marR-type" evidence="2">
    <location>
        <begin position="5"/>
        <end position="141"/>
    </location>
</feature>
<evidence type="ECO:0000256" key="1">
    <source>
        <dbReference type="SAM" id="MobiDB-lite"/>
    </source>
</evidence>
<dbReference type="PROSITE" id="PS50995">
    <property type="entry name" value="HTH_MARR_2"/>
    <property type="match status" value="1"/>
</dbReference>
<dbReference type="Pfam" id="PF12802">
    <property type="entry name" value="MarR_2"/>
    <property type="match status" value="1"/>
</dbReference>
<evidence type="ECO:0000259" key="2">
    <source>
        <dbReference type="PROSITE" id="PS50995"/>
    </source>
</evidence>
<sequence length="159" mass="16914">MTTADPRVYFLLQRAAHRLKTAADRISIGAASVTTTQVAVLMVVDQSPGCTQRHVATTLDQGEPAMATMVSRLQAQGLLDKTPHPREHRAASLELTDAGRTTLHAAGSELVDFNTRIRDVLGPDLAAVSNGLTRLLETDLANKPGPSGEPAEAERLPAD</sequence>
<dbReference type="InterPro" id="IPR000835">
    <property type="entry name" value="HTH_MarR-typ"/>
</dbReference>
<protein>
    <submittedName>
        <fullName evidence="3">Winged helix-turn-helix transcriptional regulator</fullName>
    </submittedName>
</protein>
<proteinExistence type="predicted"/>
<feature type="region of interest" description="Disordered" evidence="1">
    <location>
        <begin position="139"/>
        <end position="159"/>
    </location>
</feature>
<reference evidence="3 4" key="1">
    <citation type="submission" date="2020-04" db="EMBL/GenBank/DDBJ databases">
        <title>Gordonia sp. nov. TBRC 11910.</title>
        <authorList>
            <person name="Suriyachadkun C."/>
        </authorList>
    </citation>
    <scope>NUCLEOTIDE SEQUENCE [LARGE SCALE GENOMIC DNA]</scope>
    <source>
        <strain evidence="3 4">TBRC 11910</strain>
    </source>
</reference>
<dbReference type="GO" id="GO:0003700">
    <property type="term" value="F:DNA-binding transcription factor activity"/>
    <property type="evidence" value="ECO:0007669"/>
    <property type="project" value="InterPro"/>
</dbReference>
<comment type="caution">
    <text evidence="3">The sequence shown here is derived from an EMBL/GenBank/DDBJ whole genome shotgun (WGS) entry which is preliminary data.</text>
</comment>
<accession>A0A848L2K4</accession>
<dbReference type="AlphaFoldDB" id="A0A848L2K4"/>
<evidence type="ECO:0000313" key="3">
    <source>
        <dbReference type="EMBL" id="NMO02771.1"/>
    </source>
</evidence>
<dbReference type="Proteomes" id="UP000550729">
    <property type="component" value="Unassembled WGS sequence"/>
</dbReference>
<dbReference type="InterPro" id="IPR036388">
    <property type="entry name" value="WH-like_DNA-bd_sf"/>
</dbReference>
<dbReference type="PANTHER" id="PTHR33164:SF103">
    <property type="entry name" value="REGULATORY PROTEIN MARR"/>
    <property type="match status" value="1"/>
</dbReference>
<dbReference type="Gene3D" id="1.10.10.10">
    <property type="entry name" value="Winged helix-like DNA-binding domain superfamily/Winged helix DNA-binding domain"/>
    <property type="match status" value="1"/>
</dbReference>